<dbReference type="OrthoDB" id="10636413at2759"/>
<keyword evidence="5" id="KW-1185">Reference proteome</keyword>
<name>A0A8H6SXE2_MYCCL</name>
<keyword evidence="2" id="KW-1133">Transmembrane helix</keyword>
<evidence type="ECO:0000256" key="3">
    <source>
        <dbReference type="SAM" id="SignalP"/>
    </source>
</evidence>
<feature type="compositionally biased region" description="Polar residues" evidence="1">
    <location>
        <begin position="89"/>
        <end position="100"/>
    </location>
</feature>
<reference evidence="4" key="1">
    <citation type="submission" date="2020-05" db="EMBL/GenBank/DDBJ databases">
        <title>Mycena genomes resolve the evolution of fungal bioluminescence.</title>
        <authorList>
            <person name="Tsai I.J."/>
        </authorList>
    </citation>
    <scope>NUCLEOTIDE SEQUENCE</scope>
    <source>
        <strain evidence="4">110903Hualien_Pintung</strain>
    </source>
</reference>
<feature type="region of interest" description="Disordered" evidence="1">
    <location>
        <begin position="175"/>
        <end position="266"/>
    </location>
</feature>
<gene>
    <name evidence="4" type="ORF">HMN09_00820200</name>
</gene>
<comment type="caution">
    <text evidence="4">The sequence shown here is derived from an EMBL/GenBank/DDBJ whole genome shotgun (WGS) entry which is preliminary data.</text>
</comment>
<dbReference type="EMBL" id="JACAZE010000010">
    <property type="protein sequence ID" value="KAF7305665.1"/>
    <property type="molecule type" value="Genomic_DNA"/>
</dbReference>
<dbReference type="AlphaFoldDB" id="A0A8H6SXE2"/>
<sequence length="266" mass="27495">MSTVLLVLSLCLCPSAMARPPLSQLESRFPIHRTPLFPTQNVTSALSTVSSTFAGSVASSSPLPSTVDTSSAVPSPSSGHIGAGGDPNVTGTAPANTSSSGNASPLPFIIVAIVLGILCALAVGFGIWKCRRHPTQGRRVRPISASPSERFRSAMVGRWFVWLPRARESWIAESVVEPPPPYGPRPPPYEGAAAGETTNEKDPVGGDDDLEDGAAAGPSPPSPTLSSGSASSRPASPPLMRQASSTSTASLPPPSTQSRDSTLEYR</sequence>
<feature type="compositionally biased region" description="Pro residues" evidence="1">
    <location>
        <begin position="177"/>
        <end position="189"/>
    </location>
</feature>
<feature type="compositionally biased region" description="Polar residues" evidence="1">
    <location>
        <begin position="65"/>
        <end position="78"/>
    </location>
</feature>
<feature type="signal peptide" evidence="3">
    <location>
        <begin position="1"/>
        <end position="18"/>
    </location>
</feature>
<feature type="chain" id="PRO_5034765849" description="Mid2 domain-containing protein" evidence="3">
    <location>
        <begin position="19"/>
        <end position="266"/>
    </location>
</feature>
<feature type="transmembrane region" description="Helical" evidence="2">
    <location>
        <begin position="106"/>
        <end position="128"/>
    </location>
</feature>
<keyword evidence="2" id="KW-0472">Membrane</keyword>
<proteinExistence type="predicted"/>
<dbReference type="Proteomes" id="UP000613580">
    <property type="component" value="Unassembled WGS sequence"/>
</dbReference>
<protein>
    <recommendedName>
        <fullName evidence="6">Mid2 domain-containing protein</fullName>
    </recommendedName>
</protein>
<evidence type="ECO:0000256" key="1">
    <source>
        <dbReference type="SAM" id="MobiDB-lite"/>
    </source>
</evidence>
<evidence type="ECO:0008006" key="6">
    <source>
        <dbReference type="Google" id="ProtNLM"/>
    </source>
</evidence>
<evidence type="ECO:0000256" key="2">
    <source>
        <dbReference type="SAM" id="Phobius"/>
    </source>
</evidence>
<evidence type="ECO:0000313" key="4">
    <source>
        <dbReference type="EMBL" id="KAF7305665.1"/>
    </source>
</evidence>
<keyword evidence="3" id="KW-0732">Signal</keyword>
<evidence type="ECO:0000313" key="5">
    <source>
        <dbReference type="Proteomes" id="UP000613580"/>
    </source>
</evidence>
<accession>A0A8H6SXE2</accession>
<keyword evidence="2" id="KW-0812">Transmembrane</keyword>
<feature type="compositionally biased region" description="Low complexity" evidence="1">
    <location>
        <begin position="224"/>
        <end position="234"/>
    </location>
</feature>
<feature type="region of interest" description="Disordered" evidence="1">
    <location>
        <begin position="65"/>
        <end position="100"/>
    </location>
</feature>
<organism evidence="4 5">
    <name type="scientific">Mycena chlorophos</name>
    <name type="common">Agaric fungus</name>
    <name type="synonym">Agaricus chlorophos</name>
    <dbReference type="NCBI Taxonomy" id="658473"/>
    <lineage>
        <taxon>Eukaryota</taxon>
        <taxon>Fungi</taxon>
        <taxon>Dikarya</taxon>
        <taxon>Basidiomycota</taxon>
        <taxon>Agaricomycotina</taxon>
        <taxon>Agaricomycetes</taxon>
        <taxon>Agaricomycetidae</taxon>
        <taxon>Agaricales</taxon>
        <taxon>Marasmiineae</taxon>
        <taxon>Mycenaceae</taxon>
        <taxon>Mycena</taxon>
    </lineage>
</organism>